<feature type="region of interest" description="Disordered" evidence="1">
    <location>
        <begin position="1"/>
        <end position="25"/>
    </location>
</feature>
<protein>
    <recommendedName>
        <fullName evidence="4">Protein kinase domain-containing protein</fullName>
    </recommendedName>
</protein>
<feature type="compositionally biased region" description="Low complexity" evidence="1">
    <location>
        <begin position="1"/>
        <end position="11"/>
    </location>
</feature>
<reference evidence="2" key="1">
    <citation type="submission" date="2021-02" db="EMBL/GenBank/DDBJ databases">
        <authorList>
            <person name="Nieuwenhuis M."/>
            <person name="Van De Peppel L.J.J."/>
        </authorList>
    </citation>
    <scope>NUCLEOTIDE SEQUENCE</scope>
    <source>
        <strain evidence="2">D49</strain>
    </source>
</reference>
<dbReference type="OrthoDB" id="3269050at2759"/>
<dbReference type="SUPFAM" id="SSF56112">
    <property type="entry name" value="Protein kinase-like (PK-like)"/>
    <property type="match status" value="1"/>
</dbReference>
<name>A0A9P7G156_9AGAR</name>
<evidence type="ECO:0000313" key="2">
    <source>
        <dbReference type="EMBL" id="KAG5638935.1"/>
    </source>
</evidence>
<dbReference type="Gene3D" id="1.10.510.10">
    <property type="entry name" value="Transferase(Phosphotransferase) domain 1"/>
    <property type="match status" value="1"/>
</dbReference>
<evidence type="ECO:0000256" key="1">
    <source>
        <dbReference type="SAM" id="MobiDB-lite"/>
    </source>
</evidence>
<proteinExistence type="predicted"/>
<dbReference type="EMBL" id="JABCKI010005737">
    <property type="protein sequence ID" value="KAG5638935.1"/>
    <property type="molecule type" value="Genomic_DNA"/>
</dbReference>
<comment type="caution">
    <text evidence="2">The sequence shown here is derived from an EMBL/GenBank/DDBJ whole genome shotgun (WGS) entry which is preliminary data.</text>
</comment>
<evidence type="ECO:0008006" key="4">
    <source>
        <dbReference type="Google" id="ProtNLM"/>
    </source>
</evidence>
<gene>
    <name evidence="2" type="ORF">H0H81_008435</name>
</gene>
<organism evidence="2 3">
    <name type="scientific">Sphagnurus paluster</name>
    <dbReference type="NCBI Taxonomy" id="117069"/>
    <lineage>
        <taxon>Eukaryota</taxon>
        <taxon>Fungi</taxon>
        <taxon>Dikarya</taxon>
        <taxon>Basidiomycota</taxon>
        <taxon>Agaricomycotina</taxon>
        <taxon>Agaricomycetes</taxon>
        <taxon>Agaricomycetidae</taxon>
        <taxon>Agaricales</taxon>
        <taxon>Tricholomatineae</taxon>
        <taxon>Lyophyllaceae</taxon>
        <taxon>Sphagnurus</taxon>
    </lineage>
</organism>
<keyword evidence="3" id="KW-1185">Reference proteome</keyword>
<dbReference type="AlphaFoldDB" id="A0A9P7G156"/>
<sequence length="194" mass="22131">MATHISSNSPRSHPHRNHRPLPPPLRIPRCFATGRLLLDERTISPRAILIEYLPDAKTLRDVEPSVVDLALAQSLVQTARAFADLGVVHTDLNLGNILFVPGTRPTRAIIIDFAESGVREDEDDEEWLRIVTFNYDAVWLKKQLSRTLGIDLSFIDVTYWRDYQSGASEEITMSWRIRTPTLLHQCLGDYRTEV</sequence>
<accession>A0A9P7G156</accession>
<evidence type="ECO:0000313" key="3">
    <source>
        <dbReference type="Proteomes" id="UP000717328"/>
    </source>
</evidence>
<dbReference type="InterPro" id="IPR011009">
    <property type="entry name" value="Kinase-like_dom_sf"/>
</dbReference>
<reference evidence="2" key="2">
    <citation type="submission" date="2021-10" db="EMBL/GenBank/DDBJ databases">
        <title>Phylogenomics reveals ancestral predisposition of the termite-cultivated fungus Termitomyces towards a domesticated lifestyle.</title>
        <authorList>
            <person name="Auxier B."/>
            <person name="Grum-Grzhimaylo A."/>
            <person name="Cardenas M.E."/>
            <person name="Lodge J.D."/>
            <person name="Laessoe T."/>
            <person name="Pedersen O."/>
            <person name="Smith M.E."/>
            <person name="Kuyper T.W."/>
            <person name="Franco-Molano E.A."/>
            <person name="Baroni T.J."/>
            <person name="Aanen D.K."/>
        </authorList>
    </citation>
    <scope>NUCLEOTIDE SEQUENCE</scope>
    <source>
        <strain evidence="2">D49</strain>
    </source>
</reference>
<dbReference type="Proteomes" id="UP000717328">
    <property type="component" value="Unassembled WGS sequence"/>
</dbReference>